<dbReference type="InterPro" id="IPR037053">
    <property type="entry name" value="Phage_tail_collar_dom_sf"/>
</dbReference>
<dbReference type="Proteomes" id="UP000027725">
    <property type="component" value="Unassembled WGS sequence"/>
</dbReference>
<dbReference type="Pfam" id="PF07484">
    <property type="entry name" value="Collar"/>
    <property type="match status" value="1"/>
</dbReference>
<proteinExistence type="predicted"/>
<gene>
    <name evidence="2" type="ORF">DL1_21135</name>
</gene>
<dbReference type="eggNOG" id="COG4675">
    <property type="taxonomic scope" value="Bacteria"/>
</dbReference>
<evidence type="ECO:0000259" key="1">
    <source>
        <dbReference type="Pfam" id="PF07484"/>
    </source>
</evidence>
<keyword evidence="3" id="KW-1185">Reference proteome</keyword>
<dbReference type="Gene3D" id="3.90.1340.10">
    <property type="entry name" value="Phage tail collar domain"/>
    <property type="match status" value="1"/>
</dbReference>
<dbReference type="STRING" id="1185766.SAMN05216224_102875"/>
<sequence length="170" mass="17763">MEPFLGMVMPVAFNYAPTNWALCNGQLMQISQNQALFALLGNRFGGDGRSTFALPDLRGRAARGAQSLRPGVMSGVETVTLTEAEMPSHTHAFNAAQDQISGRVPTPPDGKLVAGGTIPSGTVYGAPNAPVTLSDANISSAMGGTAHNNMQPFLTVNYIIALSGIFPSRS</sequence>
<accession>A0A074TDY7</accession>
<dbReference type="OrthoDB" id="9810174at2"/>
<evidence type="ECO:0000313" key="3">
    <source>
        <dbReference type="Proteomes" id="UP000027725"/>
    </source>
</evidence>
<dbReference type="InterPro" id="IPR011083">
    <property type="entry name" value="Phage_tail_collar_dom"/>
</dbReference>
<name>A0A074TDY7_9RHOB</name>
<protein>
    <submittedName>
        <fullName evidence="2">Tail collar protein</fullName>
    </submittedName>
</protein>
<feature type="domain" description="Phage tail collar" evidence="1">
    <location>
        <begin position="6"/>
        <end position="61"/>
    </location>
</feature>
<evidence type="ECO:0000313" key="2">
    <source>
        <dbReference type="EMBL" id="KEP69986.1"/>
    </source>
</evidence>
<dbReference type="RefSeq" id="WP_038065437.1">
    <property type="nucleotide sequence ID" value="NZ_FOVB01000002.1"/>
</dbReference>
<comment type="caution">
    <text evidence="2">The sequence shown here is derived from an EMBL/GenBank/DDBJ whole genome shotgun (WGS) entry which is preliminary data.</text>
</comment>
<dbReference type="EMBL" id="JHEH01000009">
    <property type="protein sequence ID" value="KEP69986.1"/>
    <property type="molecule type" value="Genomic_DNA"/>
</dbReference>
<dbReference type="SUPFAM" id="SSF88874">
    <property type="entry name" value="Receptor-binding domain of short tail fibre protein gp12"/>
    <property type="match status" value="1"/>
</dbReference>
<dbReference type="AlphaFoldDB" id="A0A074TDY7"/>
<organism evidence="2 3">
    <name type="scientific">Thioclava dalianensis</name>
    <dbReference type="NCBI Taxonomy" id="1185766"/>
    <lineage>
        <taxon>Bacteria</taxon>
        <taxon>Pseudomonadati</taxon>
        <taxon>Pseudomonadota</taxon>
        <taxon>Alphaproteobacteria</taxon>
        <taxon>Rhodobacterales</taxon>
        <taxon>Paracoccaceae</taxon>
        <taxon>Thioclava</taxon>
    </lineage>
</organism>
<reference evidence="2 3" key="1">
    <citation type="submission" date="2014-03" db="EMBL/GenBank/DDBJ databases">
        <title>The draft genome sequence of Thioclava dalianensis DLFJ1-1.</title>
        <authorList>
            <person name="Lai Q."/>
            <person name="Shao Z."/>
        </authorList>
    </citation>
    <scope>NUCLEOTIDE SEQUENCE [LARGE SCALE GENOMIC DNA]</scope>
    <source>
        <strain evidence="2 3">DLFJ1-1</strain>
    </source>
</reference>